<evidence type="ECO:0000313" key="2">
    <source>
        <dbReference type="Proteomes" id="UP001147695"/>
    </source>
</evidence>
<dbReference type="Proteomes" id="UP001147695">
    <property type="component" value="Unassembled WGS sequence"/>
</dbReference>
<gene>
    <name evidence="1" type="ORF">N7452_001633</name>
</gene>
<dbReference type="EMBL" id="JAPZBQ010000001">
    <property type="protein sequence ID" value="KAJ5352659.1"/>
    <property type="molecule type" value="Genomic_DNA"/>
</dbReference>
<dbReference type="AlphaFoldDB" id="A0A9W9UQA1"/>
<protein>
    <recommendedName>
        <fullName evidence="3">F-box domain-containing protein</fullName>
    </recommendedName>
</protein>
<evidence type="ECO:0000313" key="1">
    <source>
        <dbReference type="EMBL" id="KAJ5352659.1"/>
    </source>
</evidence>
<organism evidence="1 2">
    <name type="scientific">Penicillium brevicompactum</name>
    <dbReference type="NCBI Taxonomy" id="5074"/>
    <lineage>
        <taxon>Eukaryota</taxon>
        <taxon>Fungi</taxon>
        <taxon>Dikarya</taxon>
        <taxon>Ascomycota</taxon>
        <taxon>Pezizomycotina</taxon>
        <taxon>Eurotiomycetes</taxon>
        <taxon>Eurotiomycetidae</taxon>
        <taxon>Eurotiales</taxon>
        <taxon>Aspergillaceae</taxon>
        <taxon>Penicillium</taxon>
    </lineage>
</organism>
<reference evidence="1" key="1">
    <citation type="submission" date="2022-12" db="EMBL/GenBank/DDBJ databases">
        <authorList>
            <person name="Petersen C."/>
        </authorList>
    </citation>
    <scope>NUCLEOTIDE SEQUENCE</scope>
    <source>
        <strain evidence="1">IBT 35673</strain>
    </source>
</reference>
<accession>A0A9W9UQA1</accession>
<comment type="caution">
    <text evidence="1">The sequence shown here is derived from an EMBL/GenBank/DDBJ whole genome shotgun (WGS) entry which is preliminary data.</text>
</comment>
<evidence type="ECO:0008006" key="3">
    <source>
        <dbReference type="Google" id="ProtNLM"/>
    </source>
</evidence>
<name>A0A9W9UQA1_PENBR</name>
<reference evidence="1" key="2">
    <citation type="journal article" date="2023" name="IMA Fungus">
        <title>Comparative genomic study of the Penicillium genus elucidates a diverse pangenome and 15 lateral gene transfer events.</title>
        <authorList>
            <person name="Petersen C."/>
            <person name="Sorensen T."/>
            <person name="Nielsen M.R."/>
            <person name="Sondergaard T.E."/>
            <person name="Sorensen J.L."/>
            <person name="Fitzpatrick D.A."/>
            <person name="Frisvad J.C."/>
            <person name="Nielsen K.L."/>
        </authorList>
    </citation>
    <scope>NUCLEOTIDE SEQUENCE</scope>
    <source>
        <strain evidence="1">IBT 35673</strain>
    </source>
</reference>
<proteinExistence type="predicted"/>
<sequence length="233" mass="26572">MPASFLDLPGEIRNEIYKYLLVHDGTIKPWRGDHALSPNILATNKAILREGRSILYGSNCFDFTLWNRNPSWIEVFFGTIGIINMGYFRSIRIGFPRPNWGRGPFTIHEVSLNNIIMIGGFCGRLESVTITPISIFVLGNYLSGPPYPFELYGPVLAQVDSHFRVIPTLKQITVEAPPCLGMNLRKMMEGFGWVIRNAAEHWYGYENDDPNADENIWCPIEDDELYEDSEMCC</sequence>